<accession>A0A9Q8PD40</accession>
<keyword evidence="3" id="KW-1185">Reference proteome</keyword>
<gene>
    <name evidence="2" type="ORF">CLAFUR5_10249</name>
</gene>
<dbReference type="Proteomes" id="UP000756132">
    <property type="component" value="Chromosome 7"/>
</dbReference>
<dbReference type="InterPro" id="IPR004045">
    <property type="entry name" value="Glutathione_S-Trfase_N"/>
</dbReference>
<dbReference type="RefSeq" id="XP_047764573.1">
    <property type="nucleotide sequence ID" value="XM_047909397.1"/>
</dbReference>
<name>A0A9Q8PD40_PASFU</name>
<organism evidence="2 3">
    <name type="scientific">Passalora fulva</name>
    <name type="common">Tomato leaf mold</name>
    <name type="synonym">Cladosporium fulvum</name>
    <dbReference type="NCBI Taxonomy" id="5499"/>
    <lineage>
        <taxon>Eukaryota</taxon>
        <taxon>Fungi</taxon>
        <taxon>Dikarya</taxon>
        <taxon>Ascomycota</taxon>
        <taxon>Pezizomycotina</taxon>
        <taxon>Dothideomycetes</taxon>
        <taxon>Dothideomycetidae</taxon>
        <taxon>Mycosphaerellales</taxon>
        <taxon>Mycosphaerellaceae</taxon>
        <taxon>Fulvia</taxon>
    </lineage>
</organism>
<sequence length="219" mass="24365">MSPQTQQDLLTLYDVPTKRTDVSSWSLNVWKTRMVLNYKNISYKTVSEPPPPIVPKPNGPPQSPYTVPAVRFPDGTYVMDSANIVVELERWYPERSLRLAEGTQDEVSKLFGGAVMPLLPMIYGHIAASILLDESVVECKAKKEKAAGAPFEEWVKANRAVYLGSRVSYGDFAVAGLLETCKRFSEQGLFVRMMGFDQNGVLKGLHGACVKEGWFGKDD</sequence>
<dbReference type="Gene3D" id="3.40.30.10">
    <property type="entry name" value="Glutaredoxin"/>
    <property type="match status" value="1"/>
</dbReference>
<dbReference type="OrthoDB" id="4951845at2759"/>
<evidence type="ECO:0000259" key="1">
    <source>
        <dbReference type="Pfam" id="PF13409"/>
    </source>
</evidence>
<proteinExistence type="predicted"/>
<evidence type="ECO:0000313" key="3">
    <source>
        <dbReference type="Proteomes" id="UP000756132"/>
    </source>
</evidence>
<protein>
    <recommendedName>
        <fullName evidence="1">GST N-terminal domain-containing protein</fullName>
    </recommendedName>
</protein>
<reference evidence="2" key="1">
    <citation type="submission" date="2021-12" db="EMBL/GenBank/DDBJ databases">
        <authorList>
            <person name="Zaccaron A."/>
            <person name="Stergiopoulos I."/>
        </authorList>
    </citation>
    <scope>NUCLEOTIDE SEQUENCE</scope>
    <source>
        <strain evidence="2">Race5_Kim</strain>
    </source>
</reference>
<dbReference type="GeneID" id="71990127"/>
<dbReference type="EMBL" id="CP090169">
    <property type="protein sequence ID" value="UJO20207.1"/>
    <property type="molecule type" value="Genomic_DNA"/>
</dbReference>
<dbReference type="KEGG" id="ffu:CLAFUR5_10249"/>
<dbReference type="SUPFAM" id="SSF52833">
    <property type="entry name" value="Thioredoxin-like"/>
    <property type="match status" value="1"/>
</dbReference>
<dbReference type="AlphaFoldDB" id="A0A9Q8PD40"/>
<dbReference type="Pfam" id="PF13409">
    <property type="entry name" value="GST_N_2"/>
    <property type="match status" value="1"/>
</dbReference>
<feature type="domain" description="GST N-terminal" evidence="1">
    <location>
        <begin position="25"/>
        <end position="90"/>
    </location>
</feature>
<evidence type="ECO:0000313" key="2">
    <source>
        <dbReference type="EMBL" id="UJO20207.1"/>
    </source>
</evidence>
<dbReference type="InterPro" id="IPR036249">
    <property type="entry name" value="Thioredoxin-like_sf"/>
</dbReference>
<reference evidence="2" key="2">
    <citation type="journal article" date="2022" name="Microb. Genom.">
        <title>A chromosome-scale genome assembly of the tomato pathogen Cladosporium fulvum reveals a compartmentalized genome architecture and the presence of a dispensable chromosome.</title>
        <authorList>
            <person name="Zaccaron A.Z."/>
            <person name="Chen L.H."/>
            <person name="Samaras A."/>
            <person name="Stergiopoulos I."/>
        </authorList>
    </citation>
    <scope>NUCLEOTIDE SEQUENCE</scope>
    <source>
        <strain evidence="2">Race5_Kim</strain>
    </source>
</reference>